<evidence type="ECO:0000313" key="3">
    <source>
        <dbReference type="Proteomes" id="UP000010411"/>
    </source>
</evidence>
<dbReference type="EMBL" id="AEJC01000255">
    <property type="protein sequence ID" value="EKX65937.1"/>
    <property type="molecule type" value="Genomic_DNA"/>
</dbReference>
<protein>
    <submittedName>
        <fullName evidence="2">Uncharacterized protein</fullName>
    </submittedName>
</protein>
<accession>L1KZ77</accession>
<dbReference type="Proteomes" id="UP000010411">
    <property type="component" value="Unassembled WGS sequence"/>
</dbReference>
<reference evidence="2 3" key="1">
    <citation type="submission" date="2012-11" db="EMBL/GenBank/DDBJ databases">
        <authorList>
            <person name="Huguet-Tapia J.C."/>
            <person name="Durkin A.S."/>
            <person name="Pettis G.S."/>
            <person name="Badger J.H."/>
        </authorList>
    </citation>
    <scope>NUCLEOTIDE SEQUENCE [LARGE SCALE GENOMIC DNA]</scope>
    <source>
        <strain evidence="2 3">91-03</strain>
    </source>
</reference>
<organism evidence="2 3">
    <name type="scientific">Streptomyces ipomoeae 91-03</name>
    <dbReference type="NCBI Taxonomy" id="698759"/>
    <lineage>
        <taxon>Bacteria</taxon>
        <taxon>Bacillati</taxon>
        <taxon>Actinomycetota</taxon>
        <taxon>Actinomycetes</taxon>
        <taxon>Kitasatosporales</taxon>
        <taxon>Streptomycetaceae</taxon>
        <taxon>Streptomyces</taxon>
    </lineage>
</organism>
<feature type="compositionally biased region" description="Low complexity" evidence="1">
    <location>
        <begin position="159"/>
        <end position="168"/>
    </location>
</feature>
<sequence length="205" mass="21482">MVTIAPGILGDLASAVKVPLAVTTANISGDAGPDDPGPAITLDQVHAFLVAFGLPGGRSHRGRRGGPAGEPHDDCRLLHPGGEVGARLLQEGEQAPYRSGPCCGWGRPARDGGYERDSPPLPPKGSLNLPGDAKRPYRDLGVVPQRNCGELRNINRGRPSTTSPSPSSLLDPTGGCRQCLGDGHFPPHRCYGRLHDALGPRRSDC</sequence>
<name>L1KZ77_9ACTN</name>
<proteinExistence type="predicted"/>
<evidence type="ECO:0000256" key="1">
    <source>
        <dbReference type="SAM" id="MobiDB-lite"/>
    </source>
</evidence>
<comment type="caution">
    <text evidence="2">The sequence shown here is derived from an EMBL/GenBank/DDBJ whole genome shotgun (WGS) entry which is preliminary data.</text>
</comment>
<feature type="region of interest" description="Disordered" evidence="1">
    <location>
        <begin position="108"/>
        <end position="173"/>
    </location>
</feature>
<feature type="compositionally biased region" description="Basic and acidic residues" evidence="1">
    <location>
        <begin position="108"/>
        <end position="118"/>
    </location>
</feature>
<evidence type="ECO:0000313" key="2">
    <source>
        <dbReference type="EMBL" id="EKX65937.1"/>
    </source>
</evidence>
<gene>
    <name evidence="2" type="ORF">STRIP9103_03436</name>
</gene>
<dbReference type="AlphaFoldDB" id="L1KZ77"/>
<feature type="region of interest" description="Disordered" evidence="1">
    <location>
        <begin position="56"/>
        <end position="80"/>
    </location>
</feature>
<keyword evidence="3" id="KW-1185">Reference proteome</keyword>